<reference evidence="12 13" key="1">
    <citation type="submission" date="2018-12" db="EMBL/GenBank/DDBJ databases">
        <title>Sequencing of bacterial isolates from soil warming experiment in Harvard Forest, Massachusetts, USA.</title>
        <authorList>
            <person name="Deangelis K."/>
        </authorList>
    </citation>
    <scope>NUCLEOTIDE SEQUENCE [LARGE SCALE GENOMIC DNA]</scope>
    <source>
        <strain evidence="12 13">EB153</strain>
    </source>
</reference>
<evidence type="ECO:0000256" key="4">
    <source>
        <dbReference type="ARBA" id="ARBA00022719"/>
    </source>
</evidence>
<dbReference type="RefSeq" id="WP_125484841.1">
    <property type="nucleotide sequence ID" value="NZ_RSDW01000001.1"/>
</dbReference>
<dbReference type="OrthoDB" id="120482at2"/>
<dbReference type="GO" id="GO:0016491">
    <property type="term" value="F:oxidoreductase activity"/>
    <property type="evidence" value="ECO:0007669"/>
    <property type="project" value="UniProtKB-KW"/>
</dbReference>
<evidence type="ECO:0000256" key="1">
    <source>
        <dbReference type="ARBA" id="ARBA00004141"/>
    </source>
</evidence>
<evidence type="ECO:0000256" key="6">
    <source>
        <dbReference type="ARBA" id="ARBA00023002"/>
    </source>
</evidence>
<dbReference type="Pfam" id="PF07884">
    <property type="entry name" value="VKOR"/>
    <property type="match status" value="1"/>
</dbReference>
<evidence type="ECO:0000256" key="5">
    <source>
        <dbReference type="ARBA" id="ARBA00022989"/>
    </source>
</evidence>
<dbReference type="InterPro" id="IPR012932">
    <property type="entry name" value="VKOR"/>
</dbReference>
<keyword evidence="3 10" id="KW-0812">Transmembrane</keyword>
<dbReference type="AlphaFoldDB" id="A0A3R9PRF5"/>
<accession>A0A3R9PRF5</accession>
<evidence type="ECO:0000256" key="3">
    <source>
        <dbReference type="ARBA" id="ARBA00022692"/>
    </source>
</evidence>
<name>A0A3R9PRF5_9BACT</name>
<keyword evidence="7 10" id="KW-0472">Membrane</keyword>
<dbReference type="Proteomes" id="UP000269669">
    <property type="component" value="Unassembled WGS sequence"/>
</dbReference>
<sequence length="160" mass="17719">MKYLVALLAVAGIVVSTMALRVHYMDPSQAPPCAVTEKFDCGAVNHSRFAVFPPRTFDEDPKSGHHIPVAALGIVGYALIAGLALTGRWWLVFQTAQIGFLFAAFLSYLEAYVLEKWCIYCLWSQGIIAAILILSIVALLMRWQTSKRLVKAGRQDKYVA</sequence>
<keyword evidence="9" id="KW-0676">Redox-active center</keyword>
<feature type="transmembrane region" description="Helical" evidence="10">
    <location>
        <begin position="67"/>
        <end position="85"/>
    </location>
</feature>
<dbReference type="CDD" id="cd12916">
    <property type="entry name" value="VKOR_1"/>
    <property type="match status" value="1"/>
</dbReference>
<evidence type="ECO:0000256" key="8">
    <source>
        <dbReference type="ARBA" id="ARBA00023157"/>
    </source>
</evidence>
<feature type="transmembrane region" description="Helical" evidence="10">
    <location>
        <begin position="92"/>
        <end position="111"/>
    </location>
</feature>
<keyword evidence="6" id="KW-0560">Oxidoreductase</keyword>
<comment type="subcellular location">
    <subcellularLocation>
        <location evidence="1">Membrane</location>
        <topology evidence="1">Multi-pass membrane protein</topology>
    </subcellularLocation>
</comment>
<dbReference type="EMBL" id="RSDW01000001">
    <property type="protein sequence ID" value="RSL16198.1"/>
    <property type="molecule type" value="Genomic_DNA"/>
</dbReference>
<evidence type="ECO:0000313" key="13">
    <source>
        <dbReference type="Proteomes" id="UP000269669"/>
    </source>
</evidence>
<feature type="domain" description="Vitamin K epoxide reductase" evidence="11">
    <location>
        <begin position="1"/>
        <end position="139"/>
    </location>
</feature>
<evidence type="ECO:0000259" key="11">
    <source>
        <dbReference type="SMART" id="SM00756"/>
    </source>
</evidence>
<dbReference type="SMART" id="SM00756">
    <property type="entry name" value="VKc"/>
    <property type="match status" value="1"/>
</dbReference>
<evidence type="ECO:0000256" key="2">
    <source>
        <dbReference type="ARBA" id="ARBA00006214"/>
    </source>
</evidence>
<evidence type="ECO:0000256" key="7">
    <source>
        <dbReference type="ARBA" id="ARBA00023136"/>
    </source>
</evidence>
<evidence type="ECO:0000256" key="9">
    <source>
        <dbReference type="ARBA" id="ARBA00023284"/>
    </source>
</evidence>
<comment type="caution">
    <text evidence="12">The sequence shown here is derived from an EMBL/GenBank/DDBJ whole genome shotgun (WGS) entry which is preliminary data.</text>
</comment>
<dbReference type="GO" id="GO:0048038">
    <property type="term" value="F:quinone binding"/>
    <property type="evidence" value="ECO:0007669"/>
    <property type="project" value="UniProtKB-KW"/>
</dbReference>
<dbReference type="InterPro" id="IPR038354">
    <property type="entry name" value="VKOR_sf"/>
</dbReference>
<keyword evidence="5 10" id="KW-1133">Transmembrane helix</keyword>
<protein>
    <submittedName>
        <fullName evidence="12">Putative membrane protein</fullName>
    </submittedName>
</protein>
<keyword evidence="8" id="KW-1015">Disulfide bond</keyword>
<comment type="similarity">
    <text evidence="2">Belongs to the VKOR family.</text>
</comment>
<keyword evidence="13" id="KW-1185">Reference proteome</keyword>
<organism evidence="12 13">
    <name type="scientific">Edaphobacter aggregans</name>
    <dbReference type="NCBI Taxonomy" id="570835"/>
    <lineage>
        <taxon>Bacteria</taxon>
        <taxon>Pseudomonadati</taxon>
        <taxon>Acidobacteriota</taxon>
        <taxon>Terriglobia</taxon>
        <taxon>Terriglobales</taxon>
        <taxon>Acidobacteriaceae</taxon>
        <taxon>Edaphobacter</taxon>
    </lineage>
</organism>
<proteinExistence type="inferred from homology"/>
<evidence type="ECO:0000313" key="12">
    <source>
        <dbReference type="EMBL" id="RSL16198.1"/>
    </source>
</evidence>
<gene>
    <name evidence="12" type="ORF">EDE15_1709</name>
</gene>
<feature type="transmembrane region" description="Helical" evidence="10">
    <location>
        <begin position="117"/>
        <end position="141"/>
    </location>
</feature>
<dbReference type="InterPro" id="IPR044698">
    <property type="entry name" value="VKOR/LTO1"/>
</dbReference>
<keyword evidence="4" id="KW-0874">Quinone</keyword>
<evidence type="ECO:0000256" key="10">
    <source>
        <dbReference type="SAM" id="Phobius"/>
    </source>
</evidence>
<dbReference type="GO" id="GO:0016020">
    <property type="term" value="C:membrane"/>
    <property type="evidence" value="ECO:0007669"/>
    <property type="project" value="UniProtKB-SubCell"/>
</dbReference>
<dbReference type="Gene3D" id="1.20.1440.130">
    <property type="entry name" value="VKOR domain"/>
    <property type="match status" value="1"/>
</dbReference>